<dbReference type="AlphaFoldDB" id="A0AAE0L6H2"/>
<dbReference type="SUPFAM" id="SSF52540">
    <property type="entry name" value="P-loop containing nucleoside triphosphate hydrolases"/>
    <property type="match status" value="1"/>
</dbReference>
<feature type="compositionally biased region" description="Polar residues" evidence="1">
    <location>
        <begin position="43"/>
        <end position="53"/>
    </location>
</feature>
<keyword evidence="3" id="KW-1185">Reference proteome</keyword>
<proteinExistence type="predicted"/>
<gene>
    <name evidence="2" type="ORF">CYMTET_17908</name>
</gene>
<comment type="caution">
    <text evidence="2">The sequence shown here is derived from an EMBL/GenBank/DDBJ whole genome shotgun (WGS) entry which is preliminary data.</text>
</comment>
<evidence type="ECO:0000313" key="3">
    <source>
        <dbReference type="Proteomes" id="UP001190700"/>
    </source>
</evidence>
<dbReference type="Proteomes" id="UP001190700">
    <property type="component" value="Unassembled WGS sequence"/>
</dbReference>
<evidence type="ECO:0000313" key="2">
    <source>
        <dbReference type="EMBL" id="KAK3273871.1"/>
    </source>
</evidence>
<reference evidence="2 3" key="1">
    <citation type="journal article" date="2015" name="Genome Biol. Evol.">
        <title>Comparative Genomics of a Bacterivorous Green Alga Reveals Evolutionary Causalities and Consequences of Phago-Mixotrophic Mode of Nutrition.</title>
        <authorList>
            <person name="Burns J.A."/>
            <person name="Paasch A."/>
            <person name="Narechania A."/>
            <person name="Kim E."/>
        </authorList>
    </citation>
    <scope>NUCLEOTIDE SEQUENCE [LARGE SCALE GENOMIC DNA]</scope>
    <source>
        <strain evidence="2 3">PLY_AMNH</strain>
    </source>
</reference>
<feature type="region of interest" description="Disordered" evidence="1">
    <location>
        <begin position="33"/>
        <end position="53"/>
    </location>
</feature>
<protein>
    <submittedName>
        <fullName evidence="2">Uncharacterized protein</fullName>
    </submittedName>
</protein>
<dbReference type="InterPro" id="IPR027417">
    <property type="entry name" value="P-loop_NTPase"/>
</dbReference>
<accession>A0AAE0L6H2</accession>
<sequence>MDDAERRALVRGISDEAKDALREMLETATVIERGERRYPVHPSPSSEAGSASDETVYEFLRAPTFRRPKFFSMDQMLLSMFREIDYAAPTPYLRHTASVEDLRLLESLTVAEVSKSLSWTFGDENGSRQAYTSPQLAVSYLLCKTGYRSTRATEVCRSPTSKATHEPSDGHPEVHRFQNRDGRGVQFRMLCLPAGHGKTNVAINGFMALLRDRNVERLTEAHAAVIEGGAPDDTSVANRTMDELLARVVVVVVPNNVYGHWHRRLHEECAEQGVRFYPPKVGRPAVVSAMQRLFEDCASNENEGATRHKGVLLLNPKQYRQSFLKCGALHGPRRRYWWFATVLDELSSHVSQMCKCDMPRSLQVWGLTATPSELIRNIRKGFSTNHTYVHRLLQGVSELQFDRSTALGDRSAPSALSEAAVADASWLSAAVIPPRLHDWIRTEHARRLPLGIHALKHVKDPERCVSFSQPEVEDEFERCAVSKVWDLDPSRRELRMLHLLRLPRLRSLRRDPMQSLTTLFMHNESDGLSSKSSIMRDYVFVRHTLETSILERDVVEIVRWNFLDDASSAIGVRSLTSNLHIAVTEIDAYVAEVRADRRHEDSRFFYIGQLDRFGQTLRSLQRYVPDANGRRRSIMRYRATAEAEEDAALDLVCVRCGCVFSFCDVVKTAWFVDHCEWSPRCESDQVLAEDEALPHLEVSSVRCPCCATNLRLDESIRPLCELRAFLTLRESLQLIVPSDDAAPVTKESIADALRSRLVRTAHPDFKMRGLAEDNRGRVSLARFYDRAPRLSLNSCGTYYALDSFLHHAIFSVGVRRVLVYHQRTCALDSFNKLVEAMRGYTRPRIDEDGTSPYLSVRGISARSLTHTMRSGKCYRQVKDENVAWFLETSSEVRIMYLLGCSGSNEETHGLNLNNTDLIIFYGADGNIVQAVSRGLRMSSSGDETNRKALTILHMT</sequence>
<evidence type="ECO:0000256" key="1">
    <source>
        <dbReference type="SAM" id="MobiDB-lite"/>
    </source>
</evidence>
<feature type="region of interest" description="Disordered" evidence="1">
    <location>
        <begin position="156"/>
        <end position="177"/>
    </location>
</feature>
<name>A0AAE0L6H2_9CHLO</name>
<feature type="compositionally biased region" description="Basic and acidic residues" evidence="1">
    <location>
        <begin position="163"/>
        <end position="177"/>
    </location>
</feature>
<dbReference type="EMBL" id="LGRX02008172">
    <property type="protein sequence ID" value="KAK3273871.1"/>
    <property type="molecule type" value="Genomic_DNA"/>
</dbReference>
<organism evidence="2 3">
    <name type="scientific">Cymbomonas tetramitiformis</name>
    <dbReference type="NCBI Taxonomy" id="36881"/>
    <lineage>
        <taxon>Eukaryota</taxon>
        <taxon>Viridiplantae</taxon>
        <taxon>Chlorophyta</taxon>
        <taxon>Pyramimonadophyceae</taxon>
        <taxon>Pyramimonadales</taxon>
        <taxon>Pyramimonadaceae</taxon>
        <taxon>Cymbomonas</taxon>
    </lineage>
</organism>